<protein>
    <submittedName>
        <fullName evidence="1">Uncharacterized protein</fullName>
    </submittedName>
</protein>
<dbReference type="Proteomes" id="UP000729402">
    <property type="component" value="Unassembled WGS sequence"/>
</dbReference>
<reference evidence="1" key="1">
    <citation type="journal article" date="2021" name="bioRxiv">
        <title>Whole Genome Assembly and Annotation of Northern Wild Rice, Zizania palustris L., Supports a Whole Genome Duplication in the Zizania Genus.</title>
        <authorList>
            <person name="Haas M."/>
            <person name="Kono T."/>
            <person name="Macchietto M."/>
            <person name="Millas R."/>
            <person name="McGilp L."/>
            <person name="Shao M."/>
            <person name="Duquette J."/>
            <person name="Hirsch C.N."/>
            <person name="Kimball J."/>
        </authorList>
    </citation>
    <scope>NUCLEOTIDE SEQUENCE</scope>
    <source>
        <tissue evidence="1">Fresh leaf tissue</tissue>
    </source>
</reference>
<evidence type="ECO:0000313" key="1">
    <source>
        <dbReference type="EMBL" id="KAG8065048.1"/>
    </source>
</evidence>
<organism evidence="1 2">
    <name type="scientific">Zizania palustris</name>
    <name type="common">Northern wild rice</name>
    <dbReference type="NCBI Taxonomy" id="103762"/>
    <lineage>
        <taxon>Eukaryota</taxon>
        <taxon>Viridiplantae</taxon>
        <taxon>Streptophyta</taxon>
        <taxon>Embryophyta</taxon>
        <taxon>Tracheophyta</taxon>
        <taxon>Spermatophyta</taxon>
        <taxon>Magnoliopsida</taxon>
        <taxon>Liliopsida</taxon>
        <taxon>Poales</taxon>
        <taxon>Poaceae</taxon>
        <taxon>BOP clade</taxon>
        <taxon>Oryzoideae</taxon>
        <taxon>Oryzeae</taxon>
        <taxon>Zizaniinae</taxon>
        <taxon>Zizania</taxon>
    </lineage>
</organism>
<proteinExistence type="predicted"/>
<reference evidence="1" key="2">
    <citation type="submission" date="2021-02" db="EMBL/GenBank/DDBJ databases">
        <authorList>
            <person name="Kimball J.A."/>
            <person name="Haas M.W."/>
            <person name="Macchietto M."/>
            <person name="Kono T."/>
            <person name="Duquette J."/>
            <person name="Shao M."/>
        </authorList>
    </citation>
    <scope>NUCLEOTIDE SEQUENCE</scope>
    <source>
        <tissue evidence="1">Fresh leaf tissue</tissue>
    </source>
</reference>
<dbReference type="EMBL" id="JAAALK010000285">
    <property type="protein sequence ID" value="KAG8065048.1"/>
    <property type="molecule type" value="Genomic_DNA"/>
</dbReference>
<gene>
    <name evidence="1" type="ORF">GUJ93_ZPchr0004g39348</name>
</gene>
<accession>A0A8J5SKL3</accession>
<name>A0A8J5SKL3_ZIZPA</name>
<keyword evidence="2" id="KW-1185">Reference proteome</keyword>
<evidence type="ECO:0000313" key="2">
    <source>
        <dbReference type="Proteomes" id="UP000729402"/>
    </source>
</evidence>
<comment type="caution">
    <text evidence="1">The sequence shown here is derived from an EMBL/GenBank/DDBJ whole genome shotgun (WGS) entry which is preliminary data.</text>
</comment>
<sequence>MLRCWRAGFSVEAVRGVQYLGHESSGPYSGAPREEAPGPLVWLGAGSRTALQASAQGGSRFLLHRR</sequence>
<dbReference type="AlphaFoldDB" id="A0A8J5SKL3"/>